<reference evidence="2" key="1">
    <citation type="submission" date="2019-04" db="EMBL/GenBank/DDBJ databases">
        <title>Nocardioides xinjiangensis sp. nov.</title>
        <authorList>
            <person name="Liu S."/>
        </authorList>
    </citation>
    <scope>NUCLEOTIDE SEQUENCE [LARGE SCALE GENOMIC DNA]</scope>
    <source>
        <strain evidence="2">18</strain>
    </source>
</reference>
<name>A0A4S8Q669_9ACTN</name>
<keyword evidence="2" id="KW-1185">Reference proteome</keyword>
<dbReference type="OrthoDB" id="4320040at2"/>
<dbReference type="EMBL" id="STGY01000065">
    <property type="protein sequence ID" value="THV39610.1"/>
    <property type="molecule type" value="Genomic_DNA"/>
</dbReference>
<dbReference type="AlphaFoldDB" id="A0A4S8Q669"/>
<dbReference type="RefSeq" id="WP_136535777.1">
    <property type="nucleotide sequence ID" value="NZ_STGY01000065.1"/>
</dbReference>
<organism evidence="1 2">
    <name type="scientific">Glycomyces buryatensis</name>
    <dbReference type="NCBI Taxonomy" id="2570927"/>
    <lineage>
        <taxon>Bacteria</taxon>
        <taxon>Bacillati</taxon>
        <taxon>Actinomycetota</taxon>
        <taxon>Actinomycetes</taxon>
        <taxon>Glycomycetales</taxon>
        <taxon>Glycomycetaceae</taxon>
        <taxon>Glycomyces</taxon>
    </lineage>
</organism>
<dbReference type="Proteomes" id="UP000308760">
    <property type="component" value="Unassembled WGS sequence"/>
</dbReference>
<sequence length="377" mass="41379">MATPDLTSWIRGTQLDLECSATIRNLGTVVTAGVPVSGTLTLTRPAAVVRTADVLFQTLTPKALAAGLDSGWTADLQVTVRQGGTVHTVPLGRFRAITTEWSPGAPAVAAQLADELTLAVDDRYKYPYTMRKGWTYFEAIRRLLGILGITPAGTLHATIATDTTWGPIPASSIRVPITEDRERIELFELLNDRIKTQTWFDKNGVLTIRCDPAVYYRKAANRTRADYVLSDPAAFRVDAVKFAREDQYNALVIQPGESAENFWYSWRPVTFGNTPYGARFGAKPVFYSSDLLDTRAQAEAAIDEMLPDYTSPAKRLTVSAPPYWWIEAGNVVSLPGASSKPPRYVINAVSLPLGLGDMALELESIDPEQYEVPEYGA</sequence>
<accession>A0A4S8Q669</accession>
<reference evidence="1 2" key="2">
    <citation type="submission" date="2019-05" db="EMBL/GenBank/DDBJ databases">
        <title>Glycomyces buryatensis sp. nov.</title>
        <authorList>
            <person name="Nikitina E."/>
        </authorList>
    </citation>
    <scope>NUCLEOTIDE SEQUENCE [LARGE SCALE GENOMIC DNA]</scope>
    <source>
        <strain evidence="1 2">18</strain>
    </source>
</reference>
<proteinExistence type="predicted"/>
<evidence type="ECO:0000313" key="1">
    <source>
        <dbReference type="EMBL" id="THV39610.1"/>
    </source>
</evidence>
<gene>
    <name evidence="1" type="ORF">FAB82_17215</name>
</gene>
<protein>
    <submittedName>
        <fullName evidence="1">Uncharacterized protein</fullName>
    </submittedName>
</protein>
<evidence type="ECO:0000313" key="2">
    <source>
        <dbReference type="Proteomes" id="UP000308760"/>
    </source>
</evidence>
<comment type="caution">
    <text evidence="1">The sequence shown here is derived from an EMBL/GenBank/DDBJ whole genome shotgun (WGS) entry which is preliminary data.</text>
</comment>